<gene>
    <name evidence="1" type="ORF">H8Z76_13150</name>
</gene>
<comment type="caution">
    <text evidence="1">The sequence shown here is derived from an EMBL/GenBank/DDBJ whole genome shotgun (WGS) entry which is preliminary data.</text>
</comment>
<reference evidence="1 2" key="1">
    <citation type="submission" date="2020-08" db="EMBL/GenBank/DDBJ databases">
        <title>Genome public.</title>
        <authorList>
            <person name="Liu C."/>
            <person name="Sun Q."/>
        </authorList>
    </citation>
    <scope>NUCLEOTIDE SEQUENCE [LARGE SCALE GENOMIC DNA]</scope>
    <source>
        <strain evidence="1 2">BX0805</strain>
    </source>
</reference>
<dbReference type="RefSeq" id="WP_176924649.1">
    <property type="nucleotide sequence ID" value="NZ_JACOQH010000013.1"/>
</dbReference>
<organism evidence="1 2">
    <name type="scientific">Roseburia yibonii</name>
    <dbReference type="NCBI Taxonomy" id="2763063"/>
    <lineage>
        <taxon>Bacteria</taxon>
        <taxon>Bacillati</taxon>
        <taxon>Bacillota</taxon>
        <taxon>Clostridia</taxon>
        <taxon>Lachnospirales</taxon>
        <taxon>Lachnospiraceae</taxon>
        <taxon>Roseburia</taxon>
    </lineage>
</organism>
<proteinExistence type="predicted"/>
<accession>A0ABR7IDE1</accession>
<name>A0ABR7IDE1_9FIRM</name>
<protein>
    <submittedName>
        <fullName evidence="1">Uncharacterized protein</fullName>
    </submittedName>
</protein>
<evidence type="ECO:0000313" key="2">
    <source>
        <dbReference type="Proteomes" id="UP000621540"/>
    </source>
</evidence>
<dbReference type="EMBL" id="JACOQH010000013">
    <property type="protein sequence ID" value="MBC5754930.1"/>
    <property type="molecule type" value="Genomic_DNA"/>
</dbReference>
<keyword evidence="2" id="KW-1185">Reference proteome</keyword>
<sequence>MKEVIDPKITPPTRDFVDAADVRGMFLYRKDGVILAYLRIHFYNLDLLETEAKRGKADTLTAEFKEDGKDFTYFSLPREIDLDRYKQNLKGRYREAQVMGKRHIVSILMEECADLTTSGENFEHQHYIRIWKDGSADRSNTELLLKERITDLHNMFANVGIKTTILRETEIVKLCNLFGNSLQAPFAHVDSTLYTPILT</sequence>
<dbReference type="Proteomes" id="UP000621540">
    <property type="component" value="Unassembled WGS sequence"/>
</dbReference>
<evidence type="ECO:0000313" key="1">
    <source>
        <dbReference type="EMBL" id="MBC5754930.1"/>
    </source>
</evidence>